<feature type="compositionally biased region" description="Acidic residues" evidence="2">
    <location>
        <begin position="216"/>
        <end position="237"/>
    </location>
</feature>
<feature type="compositionally biased region" description="Basic and acidic residues" evidence="2">
    <location>
        <begin position="348"/>
        <end position="362"/>
    </location>
</feature>
<feature type="compositionally biased region" description="Low complexity" evidence="2">
    <location>
        <begin position="58"/>
        <end position="77"/>
    </location>
</feature>
<sequence length="362" mass="39510">MATHIHGTSWNLTTASVDHIPTMTSIKEDRAVDGSKEDPRHEGPSGAIDVANQAEVDTTTLSSSASTNKSSTNTSNNAETAPLIDIAKLQEENTFLKNDRTHLIQLANSELHRLRTFLVEKDASISVAKKSLAGKQKQLDSLYATLQRQEKKITNQVNEIATLKQKQAAKLNKIRLRMNLMAKRSKKRFERHMAENAYDAREWADQVKALIKQETDSEPGSDYEEEVDSEDEDEDDGQEKSAKDVEMVVIEINDDEEVASAGQAAGNEQSAVSAVDCPPTSSDQSISNGQSTANEQPADGQQSGAGEQHGGGQQTNTSEQPALAQQSTMAQQSSVTEQPLLAEQTDANEEHPNKRVKLTEEA</sequence>
<organism evidence="3 4">
    <name type="scientific">Aureobasidium melanogenum</name>
    <name type="common">Aureobasidium pullulans var. melanogenum</name>
    <dbReference type="NCBI Taxonomy" id="46634"/>
    <lineage>
        <taxon>Eukaryota</taxon>
        <taxon>Fungi</taxon>
        <taxon>Dikarya</taxon>
        <taxon>Ascomycota</taxon>
        <taxon>Pezizomycotina</taxon>
        <taxon>Dothideomycetes</taxon>
        <taxon>Dothideomycetidae</taxon>
        <taxon>Dothideales</taxon>
        <taxon>Saccotheciaceae</taxon>
        <taxon>Aureobasidium</taxon>
    </lineage>
</organism>
<dbReference type="OrthoDB" id="3929871at2759"/>
<proteinExistence type="predicted"/>
<dbReference type="EMBL" id="JAHFXF010000231">
    <property type="protein sequence ID" value="KAG9692396.1"/>
    <property type="molecule type" value="Genomic_DNA"/>
</dbReference>
<gene>
    <name evidence="3" type="ORF">KCU76_g6727</name>
</gene>
<keyword evidence="1" id="KW-0175">Coiled coil</keyword>
<evidence type="ECO:0000313" key="4">
    <source>
        <dbReference type="Proteomes" id="UP000779574"/>
    </source>
</evidence>
<feature type="compositionally biased region" description="Polar residues" evidence="2">
    <location>
        <begin position="279"/>
        <end position="305"/>
    </location>
</feature>
<dbReference type="AlphaFoldDB" id="A0A9P8EK10"/>
<evidence type="ECO:0000256" key="1">
    <source>
        <dbReference type="SAM" id="Coils"/>
    </source>
</evidence>
<name>A0A9P8EK10_AURME</name>
<feature type="compositionally biased region" description="Polar residues" evidence="2">
    <location>
        <begin position="314"/>
        <end position="337"/>
    </location>
</feature>
<evidence type="ECO:0000256" key="2">
    <source>
        <dbReference type="SAM" id="MobiDB-lite"/>
    </source>
</evidence>
<accession>A0A9P8EK10</accession>
<feature type="coiled-coil region" evidence="1">
    <location>
        <begin position="132"/>
        <end position="166"/>
    </location>
</feature>
<feature type="region of interest" description="Disordered" evidence="2">
    <location>
        <begin position="21"/>
        <end position="77"/>
    </location>
</feature>
<reference evidence="3" key="1">
    <citation type="journal article" date="2021" name="J Fungi (Basel)">
        <title>Virulence traits and population genomics of the black yeast Aureobasidium melanogenum.</title>
        <authorList>
            <person name="Cernosa A."/>
            <person name="Sun X."/>
            <person name="Gostincar C."/>
            <person name="Fang C."/>
            <person name="Gunde-Cimerman N."/>
            <person name="Song Z."/>
        </authorList>
    </citation>
    <scope>NUCLEOTIDE SEQUENCE</scope>
    <source>
        <strain evidence="3">EXF-9911</strain>
    </source>
</reference>
<evidence type="ECO:0000313" key="3">
    <source>
        <dbReference type="EMBL" id="KAG9692396.1"/>
    </source>
</evidence>
<feature type="compositionally biased region" description="Basic and acidic residues" evidence="2">
    <location>
        <begin position="26"/>
        <end position="43"/>
    </location>
</feature>
<reference evidence="3" key="2">
    <citation type="submission" date="2021-08" db="EMBL/GenBank/DDBJ databases">
        <authorList>
            <person name="Gostincar C."/>
            <person name="Sun X."/>
            <person name="Song Z."/>
            <person name="Gunde-Cimerman N."/>
        </authorList>
    </citation>
    <scope>NUCLEOTIDE SEQUENCE</scope>
    <source>
        <strain evidence="3">EXF-9911</strain>
    </source>
</reference>
<protein>
    <submittedName>
        <fullName evidence="3">Uncharacterized protein</fullName>
    </submittedName>
</protein>
<feature type="region of interest" description="Disordered" evidence="2">
    <location>
        <begin position="212"/>
        <end position="362"/>
    </location>
</feature>
<comment type="caution">
    <text evidence="3">The sequence shown here is derived from an EMBL/GenBank/DDBJ whole genome shotgun (WGS) entry which is preliminary data.</text>
</comment>
<dbReference type="Proteomes" id="UP000779574">
    <property type="component" value="Unassembled WGS sequence"/>
</dbReference>
<feature type="non-terminal residue" evidence="3">
    <location>
        <position position="362"/>
    </location>
</feature>